<name>A0A645GEW2_9ZZZZ</name>
<evidence type="ECO:0000313" key="2">
    <source>
        <dbReference type="EMBL" id="MPN24319.1"/>
    </source>
</evidence>
<dbReference type="AlphaFoldDB" id="A0A645GEW2"/>
<comment type="caution">
    <text evidence="2">The sequence shown here is derived from an EMBL/GenBank/DDBJ whole genome shotgun (WGS) entry which is preliminary data.</text>
</comment>
<proteinExistence type="predicted"/>
<feature type="compositionally biased region" description="Basic and acidic residues" evidence="1">
    <location>
        <begin position="139"/>
        <end position="154"/>
    </location>
</feature>
<feature type="region of interest" description="Disordered" evidence="1">
    <location>
        <begin position="52"/>
        <end position="194"/>
    </location>
</feature>
<evidence type="ECO:0000256" key="1">
    <source>
        <dbReference type="SAM" id="MobiDB-lite"/>
    </source>
</evidence>
<feature type="compositionally biased region" description="Basic and acidic residues" evidence="1">
    <location>
        <begin position="66"/>
        <end position="79"/>
    </location>
</feature>
<protein>
    <submittedName>
        <fullName evidence="2">Uncharacterized protein</fullName>
    </submittedName>
</protein>
<feature type="compositionally biased region" description="Basic residues" evidence="1">
    <location>
        <begin position="155"/>
        <end position="177"/>
    </location>
</feature>
<accession>A0A645GEW2</accession>
<reference evidence="2" key="1">
    <citation type="submission" date="2019-08" db="EMBL/GenBank/DDBJ databases">
        <authorList>
            <person name="Kucharzyk K."/>
            <person name="Murdoch R.W."/>
            <person name="Higgins S."/>
            <person name="Loffler F."/>
        </authorList>
    </citation>
    <scope>NUCLEOTIDE SEQUENCE</scope>
</reference>
<gene>
    <name evidence="2" type="ORF">SDC9_171716</name>
</gene>
<organism evidence="2">
    <name type="scientific">bioreactor metagenome</name>
    <dbReference type="NCBI Taxonomy" id="1076179"/>
    <lineage>
        <taxon>unclassified sequences</taxon>
        <taxon>metagenomes</taxon>
        <taxon>ecological metagenomes</taxon>
    </lineage>
</organism>
<dbReference type="EMBL" id="VSSQ01073140">
    <property type="protein sequence ID" value="MPN24319.1"/>
    <property type="molecule type" value="Genomic_DNA"/>
</dbReference>
<sequence>MLGHVLDHADIGCEQQHIHREVGRQRASHHGGRVRCHGVCRPEQAIDQVGLAPDLRHVPAGQRGHPARERHADQGEQERAGQGGRVQRAAAVEHEGGPPGDGQHQQAQPHHHPVHGHRHDEQQQHRGIRNRPVHQAVHQRPERRDDAQRGERLQQQRRRTHHQRQRCGHRRHRHAPQKRSAPTDLGAAPGAPKI</sequence>